<accession>A0ACD3A188</accession>
<dbReference type="Proteomes" id="UP000308600">
    <property type="component" value="Unassembled WGS sequence"/>
</dbReference>
<organism evidence="1 2">
    <name type="scientific">Pluteus cervinus</name>
    <dbReference type="NCBI Taxonomy" id="181527"/>
    <lineage>
        <taxon>Eukaryota</taxon>
        <taxon>Fungi</taxon>
        <taxon>Dikarya</taxon>
        <taxon>Basidiomycota</taxon>
        <taxon>Agaricomycotina</taxon>
        <taxon>Agaricomycetes</taxon>
        <taxon>Agaricomycetidae</taxon>
        <taxon>Agaricales</taxon>
        <taxon>Pluteineae</taxon>
        <taxon>Pluteaceae</taxon>
        <taxon>Pluteus</taxon>
    </lineage>
</organism>
<protein>
    <submittedName>
        <fullName evidence="1">Uncharacterized protein</fullName>
    </submittedName>
</protein>
<evidence type="ECO:0000313" key="1">
    <source>
        <dbReference type="EMBL" id="TFK59436.1"/>
    </source>
</evidence>
<evidence type="ECO:0000313" key="2">
    <source>
        <dbReference type="Proteomes" id="UP000308600"/>
    </source>
</evidence>
<name>A0ACD3A188_9AGAR</name>
<proteinExistence type="predicted"/>
<reference evidence="1 2" key="1">
    <citation type="journal article" date="2019" name="Nat. Ecol. Evol.">
        <title>Megaphylogeny resolves global patterns of mushroom evolution.</title>
        <authorList>
            <person name="Varga T."/>
            <person name="Krizsan K."/>
            <person name="Foldi C."/>
            <person name="Dima B."/>
            <person name="Sanchez-Garcia M."/>
            <person name="Sanchez-Ramirez S."/>
            <person name="Szollosi G.J."/>
            <person name="Szarkandi J.G."/>
            <person name="Papp V."/>
            <person name="Albert L."/>
            <person name="Andreopoulos W."/>
            <person name="Angelini C."/>
            <person name="Antonin V."/>
            <person name="Barry K.W."/>
            <person name="Bougher N.L."/>
            <person name="Buchanan P."/>
            <person name="Buyck B."/>
            <person name="Bense V."/>
            <person name="Catcheside P."/>
            <person name="Chovatia M."/>
            <person name="Cooper J."/>
            <person name="Damon W."/>
            <person name="Desjardin D."/>
            <person name="Finy P."/>
            <person name="Geml J."/>
            <person name="Haridas S."/>
            <person name="Hughes K."/>
            <person name="Justo A."/>
            <person name="Karasinski D."/>
            <person name="Kautmanova I."/>
            <person name="Kiss B."/>
            <person name="Kocsube S."/>
            <person name="Kotiranta H."/>
            <person name="LaButti K.M."/>
            <person name="Lechner B.E."/>
            <person name="Liimatainen K."/>
            <person name="Lipzen A."/>
            <person name="Lukacs Z."/>
            <person name="Mihaltcheva S."/>
            <person name="Morgado L.N."/>
            <person name="Niskanen T."/>
            <person name="Noordeloos M.E."/>
            <person name="Ohm R.A."/>
            <person name="Ortiz-Santana B."/>
            <person name="Ovrebo C."/>
            <person name="Racz N."/>
            <person name="Riley R."/>
            <person name="Savchenko A."/>
            <person name="Shiryaev A."/>
            <person name="Soop K."/>
            <person name="Spirin V."/>
            <person name="Szebenyi C."/>
            <person name="Tomsovsky M."/>
            <person name="Tulloss R.E."/>
            <person name="Uehling J."/>
            <person name="Grigoriev I.V."/>
            <person name="Vagvolgyi C."/>
            <person name="Papp T."/>
            <person name="Martin F.M."/>
            <person name="Miettinen O."/>
            <person name="Hibbett D.S."/>
            <person name="Nagy L.G."/>
        </authorList>
    </citation>
    <scope>NUCLEOTIDE SEQUENCE [LARGE SCALE GENOMIC DNA]</scope>
    <source>
        <strain evidence="1 2">NL-1719</strain>
    </source>
</reference>
<gene>
    <name evidence="1" type="ORF">BDN72DRAFT_865153</name>
</gene>
<sequence>MALLLSESFPVRCNYWSYSGSASYIHYLSATIYNPLVAGLSGTTVNWLIHAIVMSNNVQAPTSTDVPSDDGIWFNIRESSSRVVTWIAGAGRTSTTLPLYRTHLFTLYILLRCLHRHLLLGFKDEGPGPAILFDLNACVSLSRFAILVLVGCQFSILSHYMHRLVVPISSPFKPEEFLSKIFGFKFESHDSIGVGEDATNQS</sequence>
<keyword evidence="2" id="KW-1185">Reference proteome</keyword>
<dbReference type="EMBL" id="ML208979">
    <property type="protein sequence ID" value="TFK59436.1"/>
    <property type="molecule type" value="Genomic_DNA"/>
</dbReference>